<evidence type="ECO:0000313" key="1">
    <source>
        <dbReference type="EMBL" id="MBO1916634.1"/>
    </source>
</evidence>
<gene>
    <name evidence="1" type="ORF">J4727_18650</name>
</gene>
<evidence type="ECO:0000313" key="2">
    <source>
        <dbReference type="Proteomes" id="UP000664477"/>
    </source>
</evidence>
<name>A0A939NBH2_PRORE</name>
<sequence>MVFSVSAVALASLVFLLRWRQFSAKVIALYMLVACQLGIMYLFVFHAYQYLTVAEFLLLRY</sequence>
<comment type="caution">
    <text evidence="1">The sequence shown here is derived from an EMBL/GenBank/DDBJ whole genome shotgun (WGS) entry which is preliminary data.</text>
</comment>
<protein>
    <submittedName>
        <fullName evidence="1">Uncharacterized protein</fullName>
    </submittedName>
</protein>
<dbReference type="EMBL" id="JAGETQ010000178">
    <property type="protein sequence ID" value="MBO1916634.1"/>
    <property type="molecule type" value="Genomic_DNA"/>
</dbReference>
<dbReference type="Proteomes" id="UP000664477">
    <property type="component" value="Unassembled WGS sequence"/>
</dbReference>
<proteinExistence type="predicted"/>
<dbReference type="AlphaFoldDB" id="A0A939NBH2"/>
<reference evidence="1" key="1">
    <citation type="submission" date="2021-03" db="EMBL/GenBank/DDBJ databases">
        <title>Molecular epidemiology and mechanisms of colistin and carbapenem resistance in Enterobacteriaceae from clinical isolates, the environment and porcine samples in Pretoria, South Africa.</title>
        <authorList>
            <person name="Bogoshi D."/>
            <person name="Mbelle N.M."/>
            <person name="Naidoo V."/>
            <person name="Osei Sekyere J."/>
        </authorList>
    </citation>
    <scope>NUCLEOTIDE SEQUENCE</scope>
    <source>
        <strain evidence="1">C052</strain>
    </source>
</reference>
<organism evidence="1 2">
    <name type="scientific">Providencia rettgeri</name>
    <dbReference type="NCBI Taxonomy" id="587"/>
    <lineage>
        <taxon>Bacteria</taxon>
        <taxon>Pseudomonadati</taxon>
        <taxon>Pseudomonadota</taxon>
        <taxon>Gammaproteobacteria</taxon>
        <taxon>Enterobacterales</taxon>
        <taxon>Morganellaceae</taxon>
        <taxon>Providencia</taxon>
    </lineage>
</organism>
<accession>A0A939NBH2</accession>